<dbReference type="PANTHER" id="PTHR33317:SF4">
    <property type="entry name" value="POLYNUCLEOTIDYL TRANSFERASE, RIBONUCLEASE H-LIKE SUPERFAMILY PROTEIN"/>
    <property type="match status" value="1"/>
</dbReference>
<dbReference type="OrthoDB" id="9796140at2"/>
<dbReference type="RefSeq" id="WP_120796865.1">
    <property type="nucleotide sequence ID" value="NZ_RBXL01000001.1"/>
</dbReference>
<sequence>MTTLLGFDFGPRKIGIAVGQTITGSATPLATLRSRNDKPDWDGIAALVREWQPEAFVLGLPFTMDDKEVDWSAQVHRFGRQLEGRFRLAVHLIDERLTSIEARRQLAQTPRGRSADRDAVDAVAAALILETWLCEHDAGSSRNT</sequence>
<dbReference type="Proteomes" id="UP000274556">
    <property type="component" value="Unassembled WGS sequence"/>
</dbReference>
<dbReference type="GO" id="GO:0005829">
    <property type="term" value="C:cytosol"/>
    <property type="evidence" value="ECO:0007669"/>
    <property type="project" value="TreeGrafter"/>
</dbReference>
<dbReference type="EC" id="3.1.-.-" evidence="5"/>
<accession>A0A495V564</accession>
<dbReference type="Gene3D" id="3.30.420.140">
    <property type="entry name" value="YqgF/RNase H-like domain"/>
    <property type="match status" value="1"/>
</dbReference>
<evidence type="ECO:0000313" key="8">
    <source>
        <dbReference type="Proteomes" id="UP000274556"/>
    </source>
</evidence>
<dbReference type="AlphaFoldDB" id="A0A495V564"/>
<dbReference type="Pfam" id="PF03652">
    <property type="entry name" value="RuvX"/>
    <property type="match status" value="1"/>
</dbReference>
<organism evidence="7 8">
    <name type="scientific">Thiocapsa rosea</name>
    <dbReference type="NCBI Taxonomy" id="69360"/>
    <lineage>
        <taxon>Bacteria</taxon>
        <taxon>Pseudomonadati</taxon>
        <taxon>Pseudomonadota</taxon>
        <taxon>Gammaproteobacteria</taxon>
        <taxon>Chromatiales</taxon>
        <taxon>Chromatiaceae</taxon>
        <taxon>Thiocapsa</taxon>
    </lineage>
</organism>
<dbReference type="PANTHER" id="PTHR33317">
    <property type="entry name" value="POLYNUCLEOTIDYL TRANSFERASE, RIBONUCLEASE H-LIKE SUPERFAMILY PROTEIN"/>
    <property type="match status" value="1"/>
</dbReference>
<name>A0A495V564_9GAMM</name>
<evidence type="ECO:0000256" key="3">
    <source>
        <dbReference type="ARBA" id="ARBA00022722"/>
    </source>
</evidence>
<protein>
    <recommendedName>
        <fullName evidence="5">Putative pre-16S rRNA nuclease</fullName>
        <ecNumber evidence="5">3.1.-.-</ecNumber>
    </recommendedName>
</protein>
<keyword evidence="3 5" id="KW-0540">Nuclease</keyword>
<dbReference type="SMART" id="SM00732">
    <property type="entry name" value="YqgFc"/>
    <property type="match status" value="1"/>
</dbReference>
<dbReference type="InterPro" id="IPR012337">
    <property type="entry name" value="RNaseH-like_sf"/>
</dbReference>
<dbReference type="CDD" id="cd16964">
    <property type="entry name" value="YqgF"/>
    <property type="match status" value="1"/>
</dbReference>
<evidence type="ECO:0000256" key="1">
    <source>
        <dbReference type="ARBA" id="ARBA00022490"/>
    </source>
</evidence>
<comment type="caution">
    <text evidence="7">The sequence shown here is derived from an EMBL/GenBank/DDBJ whole genome shotgun (WGS) entry which is preliminary data.</text>
</comment>
<gene>
    <name evidence="7" type="ORF">BDD21_1806</name>
</gene>
<dbReference type="InterPro" id="IPR006641">
    <property type="entry name" value="YqgF/RNaseH-like_dom"/>
</dbReference>
<feature type="domain" description="YqgF/RNase H-like" evidence="6">
    <location>
        <begin position="2"/>
        <end position="102"/>
    </location>
</feature>
<keyword evidence="2 5" id="KW-0690">Ribosome biogenesis</keyword>
<dbReference type="EMBL" id="RBXL01000001">
    <property type="protein sequence ID" value="RKT44424.1"/>
    <property type="molecule type" value="Genomic_DNA"/>
</dbReference>
<keyword evidence="1 5" id="KW-0963">Cytoplasm</keyword>
<dbReference type="InterPro" id="IPR037027">
    <property type="entry name" value="YqgF/RNaseH-like_dom_sf"/>
</dbReference>
<dbReference type="GO" id="GO:0016788">
    <property type="term" value="F:hydrolase activity, acting on ester bonds"/>
    <property type="evidence" value="ECO:0007669"/>
    <property type="project" value="UniProtKB-UniRule"/>
</dbReference>
<keyword evidence="4 5" id="KW-0378">Hydrolase</keyword>
<evidence type="ECO:0000256" key="2">
    <source>
        <dbReference type="ARBA" id="ARBA00022517"/>
    </source>
</evidence>
<evidence type="ECO:0000256" key="5">
    <source>
        <dbReference type="HAMAP-Rule" id="MF_00651"/>
    </source>
</evidence>
<dbReference type="SUPFAM" id="SSF53098">
    <property type="entry name" value="Ribonuclease H-like"/>
    <property type="match status" value="1"/>
</dbReference>
<keyword evidence="8" id="KW-1185">Reference proteome</keyword>
<comment type="function">
    <text evidence="5">Could be a nuclease involved in processing of the 5'-end of pre-16S rRNA.</text>
</comment>
<reference evidence="7 8" key="1">
    <citation type="submission" date="2018-10" db="EMBL/GenBank/DDBJ databases">
        <title>Genomic Encyclopedia of Archaeal and Bacterial Type Strains, Phase II (KMG-II): from individual species to whole genera.</title>
        <authorList>
            <person name="Goeker M."/>
        </authorList>
    </citation>
    <scope>NUCLEOTIDE SEQUENCE [LARGE SCALE GENOMIC DNA]</scope>
    <source>
        <strain evidence="7 8">DSM 235</strain>
    </source>
</reference>
<dbReference type="GO" id="GO:0004518">
    <property type="term" value="F:nuclease activity"/>
    <property type="evidence" value="ECO:0007669"/>
    <property type="project" value="UniProtKB-KW"/>
</dbReference>
<dbReference type="InterPro" id="IPR005227">
    <property type="entry name" value="YqgF"/>
</dbReference>
<evidence type="ECO:0000259" key="6">
    <source>
        <dbReference type="SMART" id="SM00732"/>
    </source>
</evidence>
<comment type="similarity">
    <text evidence="5">Belongs to the YqgF HJR family.</text>
</comment>
<proteinExistence type="inferred from homology"/>
<comment type="subcellular location">
    <subcellularLocation>
        <location evidence="5">Cytoplasm</location>
    </subcellularLocation>
</comment>
<evidence type="ECO:0000256" key="4">
    <source>
        <dbReference type="ARBA" id="ARBA00022801"/>
    </source>
</evidence>
<evidence type="ECO:0000313" key="7">
    <source>
        <dbReference type="EMBL" id="RKT44424.1"/>
    </source>
</evidence>
<dbReference type="HAMAP" id="MF_00651">
    <property type="entry name" value="Nuclease_YqgF"/>
    <property type="match status" value="1"/>
</dbReference>
<dbReference type="GO" id="GO:0000967">
    <property type="term" value="P:rRNA 5'-end processing"/>
    <property type="evidence" value="ECO:0007669"/>
    <property type="project" value="UniProtKB-UniRule"/>
</dbReference>
<dbReference type="NCBIfam" id="TIGR00250">
    <property type="entry name" value="RNAse_H_YqgF"/>
    <property type="match status" value="1"/>
</dbReference>